<keyword evidence="3 6" id="KW-0812">Transmembrane</keyword>
<keyword evidence="4 6" id="KW-1133">Transmembrane helix</keyword>
<feature type="transmembrane region" description="Helical" evidence="6">
    <location>
        <begin position="80"/>
        <end position="104"/>
    </location>
</feature>
<dbReference type="eggNOG" id="arCOG03072">
    <property type="taxonomic scope" value="Archaea"/>
</dbReference>
<evidence type="ECO:0000313" key="7">
    <source>
        <dbReference type="EMBL" id="BAA30537.1"/>
    </source>
</evidence>
<name>O59100_PYRHO</name>
<dbReference type="EMBL" id="BA000001">
    <property type="protein sequence ID" value="BAA30537.1"/>
    <property type="molecule type" value="Genomic_DNA"/>
</dbReference>
<organism evidence="7 8">
    <name type="scientific">Pyrococcus horikoshii (strain ATCC 700860 / DSM 12428 / JCM 9974 / NBRC 100139 / OT-3)</name>
    <dbReference type="NCBI Taxonomy" id="70601"/>
    <lineage>
        <taxon>Archaea</taxon>
        <taxon>Methanobacteriati</taxon>
        <taxon>Methanobacteriota</taxon>
        <taxon>Thermococci</taxon>
        <taxon>Thermococcales</taxon>
        <taxon>Thermococcaceae</taxon>
        <taxon>Pyrococcus</taxon>
    </lineage>
</organism>
<dbReference type="STRING" id="70601.gene:9378407"/>
<evidence type="ECO:0000256" key="3">
    <source>
        <dbReference type="ARBA" id="ARBA00022692"/>
    </source>
</evidence>
<sequence length="120" mass="13163">MERMIAFQYLTAIIMVTLGIYALLYKRNLIKLILALDLIDSGIHLLLISEGYRLENGLPSTAPIYTGYEGGAMVAPIPQALVLTSIVIGVCVLSLAVALTVNAYRHYGTLDLTKLRRLRG</sequence>
<dbReference type="EnsemblBacteria" id="BAA30537">
    <property type="protein sequence ID" value="BAA30537"/>
    <property type="gene ID" value="BAA30537"/>
</dbReference>
<dbReference type="Pfam" id="PF00420">
    <property type="entry name" value="Oxidored_q2"/>
    <property type="match status" value="1"/>
</dbReference>
<evidence type="ECO:0000256" key="4">
    <source>
        <dbReference type="ARBA" id="ARBA00022989"/>
    </source>
</evidence>
<proteinExistence type="predicted"/>
<dbReference type="PIR" id="A71017">
    <property type="entry name" value="A71017"/>
</dbReference>
<evidence type="ECO:0000256" key="6">
    <source>
        <dbReference type="SAM" id="Phobius"/>
    </source>
</evidence>
<accession>O59100</accession>
<reference evidence="7 8" key="1">
    <citation type="journal article" date="1998" name="DNA Res.">
        <title>Complete sequence and gene organization of the genome of a hyper-thermophilic archaebacterium, Pyrococcus horikoshii OT3.</title>
        <authorList>
            <person name="Kawarabayasi Y."/>
            <person name="Sawada M."/>
            <person name="Horikawa H."/>
            <person name="Haikawa Y."/>
            <person name="Hino Y."/>
            <person name="Yamamoto S."/>
            <person name="Sekine M."/>
            <person name="Baba S."/>
            <person name="Kosugi H."/>
            <person name="Hosoyama A."/>
            <person name="Nagai Y."/>
            <person name="Sakai M."/>
            <person name="Ogura K."/>
            <person name="Otuka R."/>
            <person name="Nakazawa H."/>
            <person name="Takamiya M."/>
            <person name="Ohfuku Y."/>
            <person name="Funahashi T."/>
            <person name="Tanaka T."/>
            <person name="Kudoh Y."/>
            <person name="Yamazaki J."/>
            <person name="Kushida N."/>
            <person name="Oguchi A."/>
            <person name="Aoki K."/>
            <person name="Nakamura Y."/>
            <person name="Robb T.F."/>
            <person name="Horikoshi K."/>
            <person name="Masuchi Y."/>
            <person name="Shizuya H."/>
            <person name="Kikuchi H."/>
        </authorList>
    </citation>
    <scope>NUCLEOTIDE SEQUENCE [LARGE SCALE GENOMIC DNA]</scope>
    <source>
        <strain evidence="8">ATCC 700860 / DSM 12428 / JCM 9974 / NBRC 100139 / OT-3</strain>
    </source>
</reference>
<evidence type="ECO:0008006" key="9">
    <source>
        <dbReference type="Google" id="ProtNLM"/>
    </source>
</evidence>
<dbReference type="PANTHER" id="PTHR34583">
    <property type="entry name" value="ANTIPORTER SUBUNIT MNHC2-RELATED"/>
    <property type="match status" value="1"/>
</dbReference>
<protein>
    <recommendedName>
        <fullName evidence="9">Cation:proton antiporter</fullName>
    </recommendedName>
</protein>
<dbReference type="KEGG" id="pho:PH1430"/>
<keyword evidence="2" id="KW-1003">Cell membrane</keyword>
<evidence type="ECO:0000256" key="1">
    <source>
        <dbReference type="ARBA" id="ARBA00004651"/>
    </source>
</evidence>
<dbReference type="InterPro" id="IPR050601">
    <property type="entry name" value="CPA3_antiporter_subunitC"/>
</dbReference>
<comment type="subcellular location">
    <subcellularLocation>
        <location evidence="1">Cell membrane</location>
        <topology evidence="1">Multi-pass membrane protein</topology>
    </subcellularLocation>
</comment>
<evidence type="ECO:0000256" key="5">
    <source>
        <dbReference type="ARBA" id="ARBA00023136"/>
    </source>
</evidence>
<dbReference type="InterPro" id="IPR039428">
    <property type="entry name" value="NUOK/Mnh_C1-like"/>
</dbReference>
<dbReference type="NCBIfam" id="NF006250">
    <property type="entry name" value="PRK08388.1"/>
    <property type="match status" value="1"/>
</dbReference>
<gene>
    <name evidence="7" type="ordered locus">PH1430</name>
</gene>
<dbReference type="Gene3D" id="1.10.287.3510">
    <property type="match status" value="1"/>
</dbReference>
<feature type="transmembrane region" description="Helical" evidence="6">
    <location>
        <begin position="6"/>
        <end position="25"/>
    </location>
</feature>
<keyword evidence="8" id="KW-1185">Reference proteome</keyword>
<dbReference type="Proteomes" id="UP000000752">
    <property type="component" value="Chromosome"/>
</dbReference>
<keyword evidence="5 6" id="KW-0472">Membrane</keyword>
<dbReference type="PANTHER" id="PTHR34583:SF2">
    <property type="entry name" value="ANTIPORTER SUBUNIT MNHC2-RELATED"/>
    <property type="match status" value="1"/>
</dbReference>
<evidence type="ECO:0000256" key="2">
    <source>
        <dbReference type="ARBA" id="ARBA00022475"/>
    </source>
</evidence>
<dbReference type="GO" id="GO:0005886">
    <property type="term" value="C:plasma membrane"/>
    <property type="evidence" value="ECO:0007669"/>
    <property type="project" value="UniProtKB-SubCell"/>
</dbReference>
<dbReference type="AlphaFoldDB" id="O59100"/>
<evidence type="ECO:0000313" key="8">
    <source>
        <dbReference type="Proteomes" id="UP000000752"/>
    </source>
</evidence>